<reference evidence="2 3" key="1">
    <citation type="journal article" date="2019" name="Int. J. Syst. Evol. Microbiol.">
        <title>The Global Catalogue of Microorganisms (GCM) 10K type strain sequencing project: providing services to taxonomists for standard genome sequencing and annotation.</title>
        <authorList>
            <consortium name="The Broad Institute Genomics Platform"/>
            <consortium name="The Broad Institute Genome Sequencing Center for Infectious Disease"/>
            <person name="Wu L."/>
            <person name="Ma J."/>
        </authorList>
    </citation>
    <scope>NUCLEOTIDE SEQUENCE [LARGE SCALE GENOMIC DNA]</scope>
    <source>
        <strain evidence="2 3">JCM 19585</strain>
    </source>
</reference>
<dbReference type="Gene3D" id="3.40.190.10">
    <property type="entry name" value="Periplasmic binding protein-like II"/>
    <property type="match status" value="2"/>
</dbReference>
<dbReference type="PANTHER" id="PTHR43649">
    <property type="entry name" value="ARABINOSE-BINDING PROTEIN-RELATED"/>
    <property type="match status" value="1"/>
</dbReference>
<proteinExistence type="predicted"/>
<evidence type="ECO:0000256" key="1">
    <source>
        <dbReference type="SAM" id="MobiDB-lite"/>
    </source>
</evidence>
<feature type="compositionally biased region" description="Polar residues" evidence="1">
    <location>
        <begin position="366"/>
        <end position="377"/>
    </location>
</feature>
<dbReference type="EMBL" id="BMPF01000001">
    <property type="protein sequence ID" value="GGL21380.1"/>
    <property type="molecule type" value="Genomic_DNA"/>
</dbReference>
<dbReference type="SUPFAM" id="SSF53850">
    <property type="entry name" value="Periplasmic binding protein-like II"/>
    <property type="match status" value="1"/>
</dbReference>
<keyword evidence="3" id="KW-1185">Reference proteome</keyword>
<sequence length="422" mass="45379">MTRRRYLTAAGATGVAALAGCTNGGSGGSNELEILHGWSGGDGAAAFDSMLEGFKEAYPDVTVNDKAIGGGGNTSLNTRINTRLGNNNPPSSWAEWPGKNLIQFTDADLLGDIEESVWSQNNMKEAYLQGPKDAAKPAGTYVAVPTNIHRMNNLFYNQQVIDEAGVDVASIETPSDLTAALQKVEENTDAIGMAQSSQSPWTTLQLWAAVYLGQAGWDTYQDFVAGEAEAGPIADAFKTINEYSEYFNSDAGTVGWQEANNLIINGGAGFFHQGDWAAGMYSGTEDFEYKTDWNQAVFPGTDGLYSLNMDSWTYPANNPSPEATEKWLTYVGSKDAQVRFNTEKGSIPPRSDVPMDEFSEFQTNQYSDFQSSKSQPPSVAHGLATTPGVLSDLKTAISQNYSGYTDSAAEKTAQAFVDAFSN</sequence>
<name>A0A830F5J1_9EURY</name>
<dbReference type="PROSITE" id="PS51257">
    <property type="entry name" value="PROKAR_LIPOPROTEIN"/>
    <property type="match status" value="1"/>
</dbReference>
<evidence type="ECO:0000313" key="3">
    <source>
        <dbReference type="Proteomes" id="UP000628840"/>
    </source>
</evidence>
<dbReference type="InterPro" id="IPR050490">
    <property type="entry name" value="Bact_solute-bd_prot1"/>
</dbReference>
<feature type="region of interest" description="Disordered" evidence="1">
    <location>
        <begin position="366"/>
        <end position="385"/>
    </location>
</feature>
<dbReference type="Proteomes" id="UP000628840">
    <property type="component" value="Unassembled WGS sequence"/>
</dbReference>
<accession>A0A830F5J1</accession>
<dbReference type="RefSeq" id="WP_229870797.1">
    <property type="nucleotide sequence ID" value="NZ_BMPF01000001.1"/>
</dbReference>
<comment type="caution">
    <text evidence="2">The sequence shown here is derived from an EMBL/GenBank/DDBJ whole genome shotgun (WGS) entry which is preliminary data.</text>
</comment>
<evidence type="ECO:0000313" key="2">
    <source>
        <dbReference type="EMBL" id="GGL21380.1"/>
    </source>
</evidence>
<dbReference type="InterPro" id="IPR006059">
    <property type="entry name" value="SBP"/>
</dbReference>
<protein>
    <submittedName>
        <fullName evidence="2">Sugar ABC transporter substrate-binding protein</fullName>
    </submittedName>
</protein>
<organism evidence="2 3">
    <name type="scientific">Halarchaeum grantii</name>
    <dbReference type="NCBI Taxonomy" id="1193105"/>
    <lineage>
        <taxon>Archaea</taxon>
        <taxon>Methanobacteriati</taxon>
        <taxon>Methanobacteriota</taxon>
        <taxon>Stenosarchaea group</taxon>
        <taxon>Halobacteria</taxon>
        <taxon>Halobacteriales</taxon>
        <taxon>Halobacteriaceae</taxon>
    </lineage>
</organism>
<dbReference type="AlphaFoldDB" id="A0A830F5J1"/>
<gene>
    <name evidence="2" type="ORF">GCM10009037_00810</name>
</gene>
<dbReference type="Pfam" id="PF01547">
    <property type="entry name" value="SBP_bac_1"/>
    <property type="match status" value="1"/>
</dbReference>